<reference evidence="3" key="1">
    <citation type="journal article" date="2019" name="Int. J. Syst. Evol. Microbiol.">
        <title>The Global Catalogue of Microorganisms (GCM) 10K type strain sequencing project: providing services to taxonomists for standard genome sequencing and annotation.</title>
        <authorList>
            <consortium name="The Broad Institute Genomics Platform"/>
            <consortium name="The Broad Institute Genome Sequencing Center for Infectious Disease"/>
            <person name="Wu L."/>
            <person name="Ma J."/>
        </authorList>
    </citation>
    <scope>NUCLEOTIDE SEQUENCE [LARGE SCALE GENOMIC DNA]</scope>
    <source>
        <strain evidence="3">JCM 18956</strain>
    </source>
</reference>
<accession>A0ABP8W3N2</accession>
<evidence type="ECO:0000256" key="1">
    <source>
        <dbReference type="SAM" id="MobiDB-lite"/>
    </source>
</evidence>
<gene>
    <name evidence="2" type="ORF">GCM10025780_26130</name>
</gene>
<keyword evidence="3" id="KW-1185">Reference proteome</keyword>
<sequence>MGAKTNPRHRWTPFSSMGPARDGGSAALGSQRYRRSSSPKDRTAKSIERSMASARMPGL</sequence>
<protein>
    <submittedName>
        <fullName evidence="2">Uncharacterized protein</fullName>
    </submittedName>
</protein>
<proteinExistence type="predicted"/>
<evidence type="ECO:0000313" key="3">
    <source>
        <dbReference type="Proteomes" id="UP001501295"/>
    </source>
</evidence>
<name>A0ABP8W3N2_9MICO</name>
<evidence type="ECO:0000313" key="2">
    <source>
        <dbReference type="EMBL" id="GAA4679801.1"/>
    </source>
</evidence>
<dbReference type="Proteomes" id="UP001501295">
    <property type="component" value="Unassembled WGS sequence"/>
</dbReference>
<organism evidence="2 3">
    <name type="scientific">Frondihabitans cladoniiphilus</name>
    <dbReference type="NCBI Taxonomy" id="715785"/>
    <lineage>
        <taxon>Bacteria</taxon>
        <taxon>Bacillati</taxon>
        <taxon>Actinomycetota</taxon>
        <taxon>Actinomycetes</taxon>
        <taxon>Micrococcales</taxon>
        <taxon>Microbacteriaceae</taxon>
        <taxon>Frondihabitans</taxon>
    </lineage>
</organism>
<comment type="caution">
    <text evidence="2">The sequence shown here is derived from an EMBL/GenBank/DDBJ whole genome shotgun (WGS) entry which is preliminary data.</text>
</comment>
<feature type="compositionally biased region" description="Basic and acidic residues" evidence="1">
    <location>
        <begin position="38"/>
        <end position="48"/>
    </location>
</feature>
<feature type="compositionally biased region" description="Basic residues" evidence="1">
    <location>
        <begin position="1"/>
        <end position="11"/>
    </location>
</feature>
<dbReference type="EMBL" id="BAABLM010000005">
    <property type="protein sequence ID" value="GAA4679801.1"/>
    <property type="molecule type" value="Genomic_DNA"/>
</dbReference>
<feature type="region of interest" description="Disordered" evidence="1">
    <location>
        <begin position="1"/>
        <end position="59"/>
    </location>
</feature>